<evidence type="ECO:0000313" key="1">
    <source>
        <dbReference type="EMBL" id="KFE54074.1"/>
    </source>
</evidence>
<dbReference type="PATRIC" id="fig|317.174.peg.985"/>
<dbReference type="RefSeq" id="WP_047572606.1">
    <property type="nucleotide sequence ID" value="NZ_JPQT01000063.1"/>
</dbReference>
<protein>
    <submittedName>
        <fullName evidence="1">Uncharacterized protein</fullName>
    </submittedName>
</protein>
<accession>A0A085VF61</accession>
<gene>
    <name evidence="1" type="ORF">IV02_04830</name>
</gene>
<dbReference type="AlphaFoldDB" id="A0A085VF61"/>
<sequence length="91" mass="10458">MSNKNITSAEFFLNQFNDYANELSFNGETLHAVTDKSLIMKKSDGKLINFSKSDLEQDITFQMEMGIFDEEEITKDNAQRKFVQVRSLLPA</sequence>
<dbReference type="EMBL" id="JPQT01000063">
    <property type="protein sequence ID" value="KFE54074.1"/>
    <property type="molecule type" value="Genomic_DNA"/>
</dbReference>
<dbReference type="Proteomes" id="UP000028643">
    <property type="component" value="Unassembled WGS sequence"/>
</dbReference>
<evidence type="ECO:0000313" key="2">
    <source>
        <dbReference type="Proteomes" id="UP000028643"/>
    </source>
</evidence>
<comment type="caution">
    <text evidence="1">The sequence shown here is derived from an EMBL/GenBank/DDBJ whole genome shotgun (WGS) entry which is preliminary data.</text>
</comment>
<name>A0A085VF61_PSESX</name>
<reference evidence="1 2" key="1">
    <citation type="submission" date="2014-07" db="EMBL/GenBank/DDBJ databases">
        <title>Draft Genome Sequences of Environmental Pseudomonas syringae strains.</title>
        <authorList>
            <person name="Baltrus D.A."/>
            <person name="Berge O."/>
            <person name="Morris C."/>
        </authorList>
    </citation>
    <scope>NUCLEOTIDE SEQUENCE [LARGE SCALE GENOMIC DNA]</scope>
    <source>
        <strain evidence="1 2">CEB003</strain>
    </source>
</reference>
<organism evidence="1 2">
    <name type="scientific">Pseudomonas syringae</name>
    <dbReference type="NCBI Taxonomy" id="317"/>
    <lineage>
        <taxon>Bacteria</taxon>
        <taxon>Pseudomonadati</taxon>
        <taxon>Pseudomonadota</taxon>
        <taxon>Gammaproteobacteria</taxon>
        <taxon>Pseudomonadales</taxon>
        <taxon>Pseudomonadaceae</taxon>
        <taxon>Pseudomonas</taxon>
    </lineage>
</organism>
<proteinExistence type="predicted"/>